<proteinExistence type="predicted"/>
<evidence type="ECO:0000313" key="2">
    <source>
        <dbReference type="Proteomes" id="UP000789831"/>
    </source>
</evidence>
<organism evidence="1 2">
    <name type="scientific">Ambispora gerdemannii</name>
    <dbReference type="NCBI Taxonomy" id="144530"/>
    <lineage>
        <taxon>Eukaryota</taxon>
        <taxon>Fungi</taxon>
        <taxon>Fungi incertae sedis</taxon>
        <taxon>Mucoromycota</taxon>
        <taxon>Glomeromycotina</taxon>
        <taxon>Glomeromycetes</taxon>
        <taxon>Archaeosporales</taxon>
        <taxon>Ambisporaceae</taxon>
        <taxon>Ambispora</taxon>
    </lineage>
</organism>
<dbReference type="Proteomes" id="UP000789831">
    <property type="component" value="Unassembled WGS sequence"/>
</dbReference>
<protein>
    <submittedName>
        <fullName evidence="1">6702_t:CDS:1</fullName>
    </submittedName>
</protein>
<gene>
    <name evidence="1" type="ORF">AGERDE_LOCUS3698</name>
</gene>
<dbReference type="AlphaFoldDB" id="A0A9N8WI87"/>
<comment type="caution">
    <text evidence="1">The sequence shown here is derived from an EMBL/GenBank/DDBJ whole genome shotgun (WGS) entry which is preliminary data.</text>
</comment>
<sequence length="180" mass="20829">MSNNTRALDKPFYTRIEISITDALINKILASEKLSRCFKFDQSKFRARAPKHTVNLQAGIHQQASGFMFLISPESRNFYIDLSRCPSRYQFDSPISFDRRLETKPNVETMDDEILVSFPFTSEHLYERIASGISVSSLFGSLLERKFKLTIPKQHLEWDVTIVRKSLRFKAFTNAISQLP</sequence>
<dbReference type="EMBL" id="CAJVPL010000380">
    <property type="protein sequence ID" value="CAG8490025.1"/>
    <property type="molecule type" value="Genomic_DNA"/>
</dbReference>
<name>A0A9N8WI87_9GLOM</name>
<keyword evidence="2" id="KW-1185">Reference proteome</keyword>
<accession>A0A9N8WI87</accession>
<reference evidence="1" key="1">
    <citation type="submission" date="2021-06" db="EMBL/GenBank/DDBJ databases">
        <authorList>
            <person name="Kallberg Y."/>
            <person name="Tangrot J."/>
            <person name="Rosling A."/>
        </authorList>
    </citation>
    <scope>NUCLEOTIDE SEQUENCE</scope>
    <source>
        <strain evidence="1">MT106</strain>
    </source>
</reference>
<evidence type="ECO:0000313" key="1">
    <source>
        <dbReference type="EMBL" id="CAG8490025.1"/>
    </source>
</evidence>